<dbReference type="InterPro" id="IPR036249">
    <property type="entry name" value="Thioredoxin-like_sf"/>
</dbReference>
<protein>
    <submittedName>
        <fullName evidence="6">Peroxiredoxin</fullName>
    </submittedName>
</protein>
<feature type="signal peptide" evidence="4">
    <location>
        <begin position="1"/>
        <end position="27"/>
    </location>
</feature>
<feature type="chain" id="PRO_5045581456" evidence="4">
    <location>
        <begin position="28"/>
        <end position="172"/>
    </location>
</feature>
<dbReference type="InterPro" id="IPR013740">
    <property type="entry name" value="Redoxin"/>
</dbReference>
<evidence type="ECO:0000313" key="7">
    <source>
        <dbReference type="Proteomes" id="UP000292136"/>
    </source>
</evidence>
<dbReference type="Pfam" id="PF08534">
    <property type="entry name" value="Redoxin"/>
    <property type="match status" value="1"/>
</dbReference>
<gene>
    <name evidence="6" type="ORF">EV678_1317</name>
</gene>
<keyword evidence="4" id="KW-0732">Signal</keyword>
<dbReference type="EMBL" id="SHKM01000001">
    <property type="protein sequence ID" value="RZT90500.1"/>
    <property type="molecule type" value="Genomic_DNA"/>
</dbReference>
<evidence type="ECO:0000313" key="6">
    <source>
        <dbReference type="EMBL" id="RZT90500.1"/>
    </source>
</evidence>
<comment type="caution">
    <text evidence="6">The sequence shown here is derived from an EMBL/GenBank/DDBJ whole genome shotgun (WGS) entry which is preliminary data.</text>
</comment>
<dbReference type="InterPro" id="IPR013766">
    <property type="entry name" value="Thioredoxin_domain"/>
</dbReference>
<evidence type="ECO:0000256" key="3">
    <source>
        <dbReference type="ARBA" id="ARBA00023284"/>
    </source>
</evidence>
<feature type="domain" description="Thioredoxin" evidence="5">
    <location>
        <begin position="28"/>
        <end position="172"/>
    </location>
</feature>
<dbReference type="CDD" id="cd02966">
    <property type="entry name" value="TlpA_like_family"/>
    <property type="match status" value="1"/>
</dbReference>
<accession>A0ABY0ISD6</accession>
<evidence type="ECO:0000256" key="4">
    <source>
        <dbReference type="SAM" id="SignalP"/>
    </source>
</evidence>
<dbReference type="RefSeq" id="WP_014238310.1">
    <property type="nucleotide sequence ID" value="NZ_SHKM01000001.1"/>
</dbReference>
<dbReference type="PROSITE" id="PS51352">
    <property type="entry name" value="THIOREDOXIN_2"/>
    <property type="match status" value="1"/>
</dbReference>
<dbReference type="SUPFAM" id="SSF52833">
    <property type="entry name" value="Thioredoxin-like"/>
    <property type="match status" value="1"/>
</dbReference>
<evidence type="ECO:0000259" key="5">
    <source>
        <dbReference type="PROSITE" id="PS51352"/>
    </source>
</evidence>
<dbReference type="Proteomes" id="UP000292136">
    <property type="component" value="Unassembled WGS sequence"/>
</dbReference>
<keyword evidence="3" id="KW-0676">Redox-active center</keyword>
<keyword evidence="2" id="KW-0201">Cytochrome c-type biogenesis</keyword>
<organism evidence="6 7">
    <name type="scientific">Azospira oryzae</name>
    <dbReference type="NCBI Taxonomy" id="146939"/>
    <lineage>
        <taxon>Bacteria</taxon>
        <taxon>Pseudomonadati</taxon>
        <taxon>Pseudomonadota</taxon>
        <taxon>Betaproteobacteria</taxon>
        <taxon>Rhodocyclales</taxon>
        <taxon>Rhodocyclaceae</taxon>
        <taxon>Azospira</taxon>
    </lineage>
</organism>
<dbReference type="InterPro" id="IPR050553">
    <property type="entry name" value="Thioredoxin_ResA/DsbE_sf"/>
</dbReference>
<dbReference type="Gene3D" id="3.40.30.10">
    <property type="entry name" value="Glutaredoxin"/>
    <property type="match status" value="1"/>
</dbReference>
<dbReference type="InterPro" id="IPR017937">
    <property type="entry name" value="Thioredoxin_CS"/>
</dbReference>
<evidence type="ECO:0000256" key="1">
    <source>
        <dbReference type="ARBA" id="ARBA00004196"/>
    </source>
</evidence>
<comment type="subcellular location">
    <subcellularLocation>
        <location evidence="1">Cell envelope</location>
    </subcellularLocation>
</comment>
<dbReference type="PANTHER" id="PTHR42852:SF13">
    <property type="entry name" value="PROTEIN DIPZ"/>
    <property type="match status" value="1"/>
</dbReference>
<keyword evidence="7" id="KW-1185">Reference proteome</keyword>
<dbReference type="PROSITE" id="PS00194">
    <property type="entry name" value="THIOREDOXIN_1"/>
    <property type="match status" value="1"/>
</dbReference>
<reference evidence="6 7" key="1">
    <citation type="submission" date="2019-02" db="EMBL/GenBank/DDBJ databases">
        <title>Genomic Encyclopedia of Type Strains, Phase IV (KMG-IV): sequencing the most valuable type-strain genomes for metagenomic binning, comparative biology and taxonomic classification.</title>
        <authorList>
            <person name="Goeker M."/>
        </authorList>
    </citation>
    <scope>NUCLEOTIDE SEQUENCE [LARGE SCALE GENOMIC DNA]</scope>
    <source>
        <strain evidence="6 7">DSM 21223</strain>
    </source>
</reference>
<proteinExistence type="predicted"/>
<sequence>MPMLPLRSSLAALASALLFAAPLAAVAEEQASAAPLFAASFPDTAGEKVNLERYRGKPLVVNFWARWCGPCRKEIPDLVSIQNKYKAKGLTIVGVAVEEGKEAVKEFASAYEVNYPVLVSGLQPGLDLMRQLGNEKAGLPYTVILDRQGHIVARKLGGMKLEDLDKALAPLF</sequence>
<name>A0ABY0ISD6_9RHOO</name>
<dbReference type="PANTHER" id="PTHR42852">
    <property type="entry name" value="THIOL:DISULFIDE INTERCHANGE PROTEIN DSBE"/>
    <property type="match status" value="1"/>
</dbReference>
<evidence type="ECO:0000256" key="2">
    <source>
        <dbReference type="ARBA" id="ARBA00022748"/>
    </source>
</evidence>